<dbReference type="Gene3D" id="2.60.40.1120">
    <property type="entry name" value="Carboxypeptidase-like, regulatory domain"/>
    <property type="match status" value="1"/>
</dbReference>
<evidence type="ECO:0000313" key="10">
    <source>
        <dbReference type="EMBL" id="TRW25123.1"/>
    </source>
</evidence>
<dbReference type="EMBL" id="VJVZ01000004">
    <property type="protein sequence ID" value="TRW25123.1"/>
    <property type="molecule type" value="Genomic_DNA"/>
</dbReference>
<evidence type="ECO:0000256" key="5">
    <source>
        <dbReference type="ARBA" id="ARBA00023136"/>
    </source>
</evidence>
<reference evidence="10 11" key="1">
    <citation type="submission" date="2019-07" db="EMBL/GenBank/DDBJ databases">
        <title>Flavobacterium sp. nov., isolated from glacier ice.</title>
        <authorList>
            <person name="Liu Q."/>
            <person name="Xin Y.-H."/>
        </authorList>
    </citation>
    <scope>NUCLEOTIDE SEQUENCE [LARGE SCALE GENOMIC DNA]</scope>
    <source>
        <strain evidence="10 11">ZT4R6</strain>
    </source>
</reference>
<dbReference type="SUPFAM" id="SSF56935">
    <property type="entry name" value="Porins"/>
    <property type="match status" value="1"/>
</dbReference>
<keyword evidence="11" id="KW-1185">Reference proteome</keyword>
<feature type="signal peptide" evidence="8">
    <location>
        <begin position="1"/>
        <end position="22"/>
    </location>
</feature>
<evidence type="ECO:0000256" key="2">
    <source>
        <dbReference type="ARBA" id="ARBA00022448"/>
    </source>
</evidence>
<evidence type="ECO:0000313" key="11">
    <source>
        <dbReference type="Proteomes" id="UP000320643"/>
    </source>
</evidence>
<dbReference type="SUPFAM" id="SSF49464">
    <property type="entry name" value="Carboxypeptidase regulatory domain-like"/>
    <property type="match status" value="1"/>
</dbReference>
<proteinExistence type="inferred from homology"/>
<dbReference type="AlphaFoldDB" id="A0A552V3U2"/>
<comment type="similarity">
    <text evidence="7">Belongs to the TonB-dependent receptor family.</text>
</comment>
<evidence type="ECO:0000256" key="1">
    <source>
        <dbReference type="ARBA" id="ARBA00004571"/>
    </source>
</evidence>
<keyword evidence="4 7" id="KW-0812">Transmembrane</keyword>
<dbReference type="PROSITE" id="PS52016">
    <property type="entry name" value="TONB_DEPENDENT_REC_3"/>
    <property type="match status" value="1"/>
</dbReference>
<keyword evidence="5 7" id="KW-0472">Membrane</keyword>
<keyword evidence="2 7" id="KW-0813">Transport</keyword>
<evidence type="ECO:0000256" key="6">
    <source>
        <dbReference type="ARBA" id="ARBA00023237"/>
    </source>
</evidence>
<dbReference type="GO" id="GO:0009279">
    <property type="term" value="C:cell outer membrane"/>
    <property type="evidence" value="ECO:0007669"/>
    <property type="project" value="UniProtKB-SubCell"/>
</dbReference>
<evidence type="ECO:0000256" key="4">
    <source>
        <dbReference type="ARBA" id="ARBA00022692"/>
    </source>
</evidence>
<accession>A0A552V3U2</accession>
<dbReference type="RefSeq" id="WP_143372705.1">
    <property type="nucleotide sequence ID" value="NZ_VJVZ01000004.1"/>
</dbReference>
<gene>
    <name evidence="10" type="ORF">FMM05_07375</name>
</gene>
<evidence type="ECO:0000256" key="3">
    <source>
        <dbReference type="ARBA" id="ARBA00022452"/>
    </source>
</evidence>
<sequence>MKSKFTWIFTLLLAFFIQFSFAQEKTVTGTVVDDANMPVPGANVKVEGSSNGVQTDFDGKFSIQASAGQKLVITYVGMNDQVVTVGAGSTIPPVVLKSGIDLGGVVVEGYRTTARPRSNVAVTTISSETIEGRPNVSFIQSLQGQIPGLNISTGSGSPGSAQTSVILRGLGSLSGNTEPLYVIDGVPSNLLNFRTINGNDIESVSVLKDAGATSVYGNRGANGVIVVKTKRGSFDSGLKIRYSGVTGFTTLQDHHYQIMSGQQLLTLERLKGSGLGATGGVDNTPMTDAEIAAAPNTNWQDVFFRTGISQDHSLSFSQGSKNTNSFVSLGYFEQDGIVPNTDIKRISLRSNFTGKSSNEKFNYTTNLYAGYSRRNELEAETRSQTDPTFAGNVLQNPLQGMLSSLPYLDPAVYQNGRQLFDDFGQPSFGATPYMLMDYIKNIYNQYNEVKLLFNGSASYKLTDDLTAGVNGGIDFTENQRVFARLPQSYLAIVSAEAGGYADFPGLETQSTTRDFSFNGNARLNYNKVIADKHTIDASLMTEYYKAHYKANGFTTIGLNSRTYAPGSGTGYVPFSAATPNLFNRTVNSSKLEAGLFSYFGMFDYDYDSKYGLGVSVRRDASYRFVQDNQWGTFWSVSGRWNLDREKFMEGSTITELKLRGSIGTAGNQNIGGESPYALPNLSRALYSTTTGYNNQPGLVISQLANPTIQWETTSQANIGVDFVWNKRVRGTVDVYRKYTKDLFQGVPVSAINGQYLLNSNYGNMENKGIEALLAYDIVKGQDFNLTISANGSYNRNRLKNQPTENQFLGDVQIQSNDQIAFQYYTVRYAGVNPSNGNALYYDANGTLTENSVAADRVATGKSPIPVYQGGFGFNADYKGFYASAQFTFVADVWRFDYDLQNLQDPTSIGTFPQSTDQNRAWTPDNPNTDIPSIFATNTANDALSDRFLRDSSYLRLKYATVGYNVPSKFLDQTFLSSVRVYAQAENFLTWTKWRGFDPESNAASTFGGYPTPRVFSFGVDLQF</sequence>
<keyword evidence="6 7" id="KW-0998">Cell outer membrane</keyword>
<comment type="subcellular location">
    <subcellularLocation>
        <location evidence="1 7">Cell outer membrane</location>
        <topology evidence="1 7">Multi-pass membrane protein</topology>
    </subcellularLocation>
</comment>
<evidence type="ECO:0000256" key="7">
    <source>
        <dbReference type="PROSITE-ProRule" id="PRU01360"/>
    </source>
</evidence>
<evidence type="ECO:0000259" key="9">
    <source>
        <dbReference type="Pfam" id="PF07715"/>
    </source>
</evidence>
<dbReference type="InterPro" id="IPR037066">
    <property type="entry name" value="Plug_dom_sf"/>
</dbReference>
<dbReference type="InterPro" id="IPR036942">
    <property type="entry name" value="Beta-barrel_TonB_sf"/>
</dbReference>
<dbReference type="Pfam" id="PF07715">
    <property type="entry name" value="Plug"/>
    <property type="match status" value="1"/>
</dbReference>
<dbReference type="OrthoDB" id="9768177at2"/>
<dbReference type="InterPro" id="IPR023997">
    <property type="entry name" value="TonB-dep_OMP_SusC/RagA_CS"/>
</dbReference>
<dbReference type="Pfam" id="PF13715">
    <property type="entry name" value="CarbopepD_reg_2"/>
    <property type="match status" value="1"/>
</dbReference>
<feature type="domain" description="TonB-dependent receptor plug" evidence="9">
    <location>
        <begin position="119"/>
        <end position="224"/>
    </location>
</feature>
<organism evidence="10 11">
    <name type="scientific">Flavobacterium zepuense</name>
    <dbReference type="NCBI Taxonomy" id="2593302"/>
    <lineage>
        <taxon>Bacteria</taxon>
        <taxon>Pseudomonadati</taxon>
        <taxon>Bacteroidota</taxon>
        <taxon>Flavobacteriia</taxon>
        <taxon>Flavobacteriales</taxon>
        <taxon>Flavobacteriaceae</taxon>
        <taxon>Flavobacterium</taxon>
    </lineage>
</organism>
<dbReference type="InterPro" id="IPR039426">
    <property type="entry name" value="TonB-dep_rcpt-like"/>
</dbReference>
<dbReference type="NCBIfam" id="TIGR04056">
    <property type="entry name" value="OMP_RagA_SusC"/>
    <property type="match status" value="1"/>
</dbReference>
<dbReference type="Proteomes" id="UP000320643">
    <property type="component" value="Unassembled WGS sequence"/>
</dbReference>
<dbReference type="InterPro" id="IPR012910">
    <property type="entry name" value="Plug_dom"/>
</dbReference>
<dbReference type="InterPro" id="IPR008969">
    <property type="entry name" value="CarboxyPept-like_regulatory"/>
</dbReference>
<keyword evidence="8" id="KW-0732">Signal</keyword>
<feature type="chain" id="PRO_5022227451" evidence="8">
    <location>
        <begin position="23"/>
        <end position="1023"/>
    </location>
</feature>
<name>A0A552V3U2_9FLAO</name>
<dbReference type="Gene3D" id="2.40.170.20">
    <property type="entry name" value="TonB-dependent receptor, beta-barrel domain"/>
    <property type="match status" value="1"/>
</dbReference>
<dbReference type="InterPro" id="IPR023996">
    <property type="entry name" value="TonB-dep_OMP_SusC/RagA"/>
</dbReference>
<dbReference type="NCBIfam" id="TIGR04057">
    <property type="entry name" value="SusC_RagA_signa"/>
    <property type="match status" value="1"/>
</dbReference>
<keyword evidence="3 7" id="KW-1134">Transmembrane beta strand</keyword>
<dbReference type="Gene3D" id="2.170.130.10">
    <property type="entry name" value="TonB-dependent receptor, plug domain"/>
    <property type="match status" value="1"/>
</dbReference>
<protein>
    <submittedName>
        <fullName evidence="10">SusC/RagA family TonB-linked outer membrane protein</fullName>
    </submittedName>
</protein>
<comment type="caution">
    <text evidence="10">The sequence shown here is derived from an EMBL/GenBank/DDBJ whole genome shotgun (WGS) entry which is preliminary data.</text>
</comment>
<evidence type="ECO:0000256" key="8">
    <source>
        <dbReference type="SAM" id="SignalP"/>
    </source>
</evidence>